<evidence type="ECO:0000313" key="2">
    <source>
        <dbReference type="EMBL" id="APX11879.1"/>
    </source>
</evidence>
<keyword evidence="3" id="KW-1185">Reference proteome</keyword>
<reference evidence="2 3" key="1">
    <citation type="submission" date="2017-01" db="EMBL/GenBank/DDBJ databases">
        <title>Complete genome of Tateyamaria omphalii DOK1-4 isolated from seawater in Dokdo.</title>
        <authorList>
            <person name="Kim J.H."/>
            <person name="Chi W.-J."/>
        </authorList>
    </citation>
    <scope>NUCLEOTIDE SEQUENCE [LARGE SCALE GENOMIC DNA]</scope>
    <source>
        <strain evidence="2 3">DOK1-4</strain>
    </source>
</reference>
<dbReference type="Gene3D" id="3.30.110.170">
    <property type="entry name" value="Protein of unknown function (DUF541), domain 1"/>
    <property type="match status" value="1"/>
</dbReference>
<organism evidence="2 3">
    <name type="scientific">Tateyamaria omphalii</name>
    <dbReference type="NCBI Taxonomy" id="299262"/>
    <lineage>
        <taxon>Bacteria</taxon>
        <taxon>Pseudomonadati</taxon>
        <taxon>Pseudomonadota</taxon>
        <taxon>Alphaproteobacteria</taxon>
        <taxon>Rhodobacterales</taxon>
        <taxon>Roseobacteraceae</taxon>
        <taxon>Tateyamaria</taxon>
    </lineage>
</organism>
<dbReference type="InterPro" id="IPR007497">
    <property type="entry name" value="SIMPL/DUF541"/>
</dbReference>
<dbReference type="GO" id="GO:0006974">
    <property type="term" value="P:DNA damage response"/>
    <property type="evidence" value="ECO:0007669"/>
    <property type="project" value="TreeGrafter"/>
</dbReference>
<name>A0A1P8MVB6_9RHOB</name>
<dbReference type="RefSeq" id="WP_076627739.1">
    <property type="nucleotide sequence ID" value="NZ_CP019312.1"/>
</dbReference>
<dbReference type="Gene3D" id="3.30.70.2970">
    <property type="entry name" value="Protein of unknown function (DUF541), domain 2"/>
    <property type="match status" value="1"/>
</dbReference>
<keyword evidence="1" id="KW-0732">Signal</keyword>
<dbReference type="STRING" id="299262.BWR18_09445"/>
<feature type="signal peptide" evidence="1">
    <location>
        <begin position="1"/>
        <end position="20"/>
    </location>
</feature>
<sequence length="227" mass="23214">MKLSIATAVLCMLLAPLAMAQQTDAPVLSVTGEGQVAVAPDMAVISLGVVHVDETAGAAMAQVSSDATALINALSERGVAVRDVQTSQLSVGPVWSAYDSNERRITGFEARNTVRVRVRDLAALGGILDEVLALGANTFNGLSFELQDPSAAEAEARAAAVGEAMQKADELSGAAGLTLGAVLSLSEGVEGPRPEMFAAAARSADVPIAAGELLVTARVSMRFALEP</sequence>
<proteinExistence type="predicted"/>
<evidence type="ECO:0000256" key="1">
    <source>
        <dbReference type="SAM" id="SignalP"/>
    </source>
</evidence>
<dbReference type="KEGG" id="tom:BWR18_09445"/>
<evidence type="ECO:0000313" key="3">
    <source>
        <dbReference type="Proteomes" id="UP000186336"/>
    </source>
</evidence>
<accession>A0A1P8MVB6</accession>
<dbReference type="OrthoDB" id="9813144at2"/>
<dbReference type="InterPro" id="IPR052022">
    <property type="entry name" value="26kDa_periplasmic_antigen"/>
</dbReference>
<dbReference type="PANTHER" id="PTHR34387">
    <property type="entry name" value="SLR1258 PROTEIN"/>
    <property type="match status" value="1"/>
</dbReference>
<dbReference type="PANTHER" id="PTHR34387:SF1">
    <property type="entry name" value="PERIPLASMIC IMMUNOGENIC PROTEIN"/>
    <property type="match status" value="1"/>
</dbReference>
<dbReference type="Proteomes" id="UP000186336">
    <property type="component" value="Chromosome"/>
</dbReference>
<feature type="chain" id="PRO_5013066186" description="SIMPL domain-containing protein" evidence="1">
    <location>
        <begin position="21"/>
        <end position="227"/>
    </location>
</feature>
<gene>
    <name evidence="2" type="ORF">BWR18_09445</name>
</gene>
<dbReference type="AlphaFoldDB" id="A0A1P8MVB6"/>
<evidence type="ECO:0008006" key="4">
    <source>
        <dbReference type="Google" id="ProtNLM"/>
    </source>
</evidence>
<dbReference type="EMBL" id="CP019312">
    <property type="protein sequence ID" value="APX11879.1"/>
    <property type="molecule type" value="Genomic_DNA"/>
</dbReference>
<protein>
    <recommendedName>
        <fullName evidence="4">SIMPL domain-containing protein</fullName>
    </recommendedName>
</protein>
<dbReference type="Pfam" id="PF04402">
    <property type="entry name" value="SIMPL"/>
    <property type="match status" value="1"/>
</dbReference>